<evidence type="ECO:0000256" key="1">
    <source>
        <dbReference type="ARBA" id="ARBA00008748"/>
    </source>
</evidence>
<comment type="subunit">
    <text evidence="6">Homodimer.</text>
</comment>
<evidence type="ECO:0000256" key="7">
    <source>
        <dbReference type="RuleBase" id="RU003835"/>
    </source>
</evidence>
<comment type="cofactor">
    <cofactor evidence="6">
        <name>Mg(2+)</name>
        <dbReference type="ChEBI" id="CHEBI:18420"/>
    </cofactor>
    <cofactor evidence="6">
        <name>Mn(2+)</name>
        <dbReference type="ChEBI" id="CHEBI:29035"/>
    </cofactor>
    <text evidence="6">Mg(2+). Can also accept Mn(2+).</text>
</comment>
<dbReference type="PROSITE" id="PS01076">
    <property type="entry name" value="ACETATE_KINASE_2"/>
    <property type="match status" value="1"/>
</dbReference>
<comment type="catalytic activity">
    <reaction evidence="6">
        <text>acetate + ATP = acetyl phosphate + ADP</text>
        <dbReference type="Rhea" id="RHEA:11352"/>
        <dbReference type="ChEBI" id="CHEBI:22191"/>
        <dbReference type="ChEBI" id="CHEBI:30089"/>
        <dbReference type="ChEBI" id="CHEBI:30616"/>
        <dbReference type="ChEBI" id="CHEBI:456216"/>
        <dbReference type="EC" id="2.7.2.1"/>
    </reaction>
</comment>
<evidence type="ECO:0000256" key="3">
    <source>
        <dbReference type="ARBA" id="ARBA00022741"/>
    </source>
</evidence>
<dbReference type="GO" id="GO:0008776">
    <property type="term" value="F:acetate kinase activity"/>
    <property type="evidence" value="ECO:0007669"/>
    <property type="project" value="UniProtKB-UniRule"/>
</dbReference>
<keyword evidence="6" id="KW-0460">Magnesium</keyword>
<dbReference type="PANTHER" id="PTHR21060">
    <property type="entry name" value="ACETATE KINASE"/>
    <property type="match status" value="1"/>
</dbReference>
<accession>A0A2D2Q5M1</accession>
<dbReference type="GO" id="GO:0006085">
    <property type="term" value="P:acetyl-CoA biosynthetic process"/>
    <property type="evidence" value="ECO:0007669"/>
    <property type="project" value="UniProtKB-UniRule"/>
</dbReference>
<dbReference type="GO" id="GO:0000287">
    <property type="term" value="F:magnesium ion binding"/>
    <property type="evidence" value="ECO:0007669"/>
    <property type="project" value="UniProtKB-UniRule"/>
</dbReference>
<gene>
    <name evidence="6" type="primary">ackA</name>
    <name evidence="8" type="ORF">BRW62_06905</name>
</gene>
<comment type="similarity">
    <text evidence="1 6 7">Belongs to the acetokinase family.</text>
</comment>
<dbReference type="InterPro" id="IPR000890">
    <property type="entry name" value="Aliphatic_acid_kin_short-chain"/>
</dbReference>
<dbReference type="PRINTS" id="PR00471">
    <property type="entry name" value="ACETATEKNASE"/>
</dbReference>
<dbReference type="PROSITE" id="PS01075">
    <property type="entry name" value="ACETATE_KINASE_1"/>
    <property type="match status" value="1"/>
</dbReference>
<dbReference type="InterPro" id="IPR023865">
    <property type="entry name" value="Aliphatic_acid_kinase_CS"/>
</dbReference>
<keyword evidence="4 6" id="KW-0418">Kinase</keyword>
<dbReference type="PANTHER" id="PTHR21060:SF15">
    <property type="entry name" value="ACETATE KINASE-RELATED"/>
    <property type="match status" value="1"/>
</dbReference>
<feature type="active site" description="Proton donor/acceptor" evidence="6">
    <location>
        <position position="156"/>
    </location>
</feature>
<name>A0A2D2Q5M1_PARLV</name>
<dbReference type="AlphaFoldDB" id="A0A2D2Q5M1"/>
<dbReference type="EC" id="2.7.2.1" evidence="6"/>
<proteinExistence type="inferred from homology"/>
<evidence type="ECO:0000256" key="4">
    <source>
        <dbReference type="ARBA" id="ARBA00022777"/>
    </source>
</evidence>
<dbReference type="HAMAP" id="MF_00020">
    <property type="entry name" value="Acetate_kinase"/>
    <property type="match status" value="1"/>
</dbReference>
<dbReference type="InterPro" id="IPR004372">
    <property type="entry name" value="Ac/propionate_kinase"/>
</dbReference>
<dbReference type="NCBIfam" id="TIGR00016">
    <property type="entry name" value="ackA"/>
    <property type="match status" value="1"/>
</dbReference>
<feature type="binding site" evidence="6">
    <location>
        <position position="5"/>
    </location>
    <ligand>
        <name>Mg(2+)</name>
        <dbReference type="ChEBI" id="CHEBI:18420"/>
    </ligand>
</feature>
<sequence length="404" mass="43150">MLVLNAGSSSLKVCLYQLEAEPDTVPPPCWHALLDWGEDPTTAKLKVKTSHQQYQSILTHPQGAITGLPAWIKALLATLTEGQTAVVQTLDDICMIGHRVVHGGLRYQAPVQVDAAVKAAIAEFSEYAPLHNPANLAGIEVMEQLCPQIPQVAVFDTAFHAHLPRVARTYPIPQELSAAGIQRYGFHGISHQYVSERAAPLLELPPTALRLITCHLGNGCSLAAVKGGQCVETTMGFTPAAGVMMGTRCGDIDPGILLYLLRRGYSVDQLDQLVNRQSGLLGVSGISNDLRQILAAIDQGVAAAQLAYDCFIYSLQRGIASLIPPLGGVDALVFTAGIGENAPSVRADVCHGLGWLGVHLNPVANEQHHGDRDIASATSRVRVLVLQTQEDWAIARACLKVLAA</sequence>
<evidence type="ECO:0000256" key="2">
    <source>
        <dbReference type="ARBA" id="ARBA00022679"/>
    </source>
</evidence>
<dbReference type="PIRSF" id="PIRSF000722">
    <property type="entry name" value="Acetate_prop_kin"/>
    <property type="match status" value="1"/>
</dbReference>
<comment type="pathway">
    <text evidence="6">Metabolic intermediate biosynthesis; acetyl-CoA biosynthesis; acetyl-CoA from acetate: step 1/2.</text>
</comment>
<feature type="site" description="Transition state stabilizer" evidence="6">
    <location>
        <position position="248"/>
    </location>
</feature>
<dbReference type="SUPFAM" id="SSF53067">
    <property type="entry name" value="Actin-like ATPase domain"/>
    <property type="match status" value="2"/>
</dbReference>
<keyword evidence="5 6" id="KW-0067">ATP-binding</keyword>
<dbReference type="InterPro" id="IPR043129">
    <property type="entry name" value="ATPase_NBD"/>
</dbReference>
<reference evidence="9" key="2">
    <citation type="journal article" date="2022" name="Front. Microbiol.">
        <title>Comparative Genomic Analysis Revealed Distinct Molecular Components and Organization of CO2-Concentrating Mechanism in Thermophilic Cyanobacteria.</title>
        <authorList>
            <person name="Tang J."/>
            <person name="Zhou H."/>
            <person name="Yao D."/>
            <person name="Riaz S."/>
            <person name="You D."/>
            <person name="Klepacz-Smolka A."/>
            <person name="Daroch M."/>
        </authorList>
    </citation>
    <scope>NUCLEOTIDE SEQUENCE [LARGE SCALE GENOMIC DNA]</scope>
    <source>
        <strain evidence="9">PCC 6715</strain>
    </source>
</reference>
<comment type="function">
    <text evidence="6">Catalyzes the formation of acetyl phosphate from acetate and ATP. Can also catalyze the reverse reaction.</text>
</comment>
<dbReference type="KEGG" id="slw:BRW62_06905"/>
<feature type="binding site" evidence="6">
    <location>
        <begin position="289"/>
        <end position="291"/>
    </location>
    <ligand>
        <name>ATP</name>
        <dbReference type="ChEBI" id="CHEBI:30616"/>
    </ligand>
</feature>
<dbReference type="EMBL" id="CP018092">
    <property type="protein sequence ID" value="ATS19547.1"/>
    <property type="molecule type" value="Genomic_DNA"/>
</dbReference>
<evidence type="ECO:0000256" key="6">
    <source>
        <dbReference type="HAMAP-Rule" id="MF_00020"/>
    </source>
</evidence>
<dbReference type="Pfam" id="PF00871">
    <property type="entry name" value="Acetate_kinase"/>
    <property type="match status" value="1"/>
</dbReference>
<dbReference type="GO" id="GO:0006083">
    <property type="term" value="P:acetate metabolic process"/>
    <property type="evidence" value="ECO:0007669"/>
    <property type="project" value="TreeGrafter"/>
</dbReference>
<keyword evidence="6" id="KW-0963">Cytoplasm</keyword>
<dbReference type="GO" id="GO:0005524">
    <property type="term" value="F:ATP binding"/>
    <property type="evidence" value="ECO:0007669"/>
    <property type="project" value="UniProtKB-KW"/>
</dbReference>
<keyword evidence="3 6" id="KW-0547">Nucleotide-binding</keyword>
<keyword evidence="6" id="KW-0479">Metal-binding</keyword>
<evidence type="ECO:0000313" key="9">
    <source>
        <dbReference type="Proteomes" id="UP000231057"/>
    </source>
</evidence>
<dbReference type="Proteomes" id="UP000231057">
    <property type="component" value="Chromosome"/>
</dbReference>
<feature type="site" description="Transition state stabilizer" evidence="6">
    <location>
        <position position="187"/>
    </location>
</feature>
<feature type="binding site" evidence="6">
    <location>
        <position position="390"/>
    </location>
    <ligand>
        <name>Mg(2+)</name>
        <dbReference type="ChEBI" id="CHEBI:18420"/>
    </ligand>
</feature>
<reference evidence="8 9" key="1">
    <citation type="submission" date="2016-11" db="EMBL/GenBank/DDBJ databases">
        <title>Complete genome sequence of thermophilic cyanobacteria strain Synechococcus sp. PCC6715.</title>
        <authorList>
            <person name="Tang J."/>
            <person name="Daroch M."/>
            <person name="Liang Y."/>
            <person name="Jiang D."/>
            <person name="Shah M."/>
        </authorList>
    </citation>
    <scope>NUCLEOTIDE SEQUENCE [LARGE SCALE GENOMIC DNA]</scope>
    <source>
        <strain evidence="8 9">PCC 6715</strain>
    </source>
</reference>
<keyword evidence="9" id="KW-1185">Reference proteome</keyword>
<protein>
    <recommendedName>
        <fullName evidence="6">Acetate kinase</fullName>
        <ecNumber evidence="6">2.7.2.1</ecNumber>
    </recommendedName>
    <alternativeName>
        <fullName evidence="6">Acetokinase</fullName>
    </alternativeName>
</protein>
<organism evidence="8 9">
    <name type="scientific">Parathermosynechococcus lividus PCC 6715</name>
    <dbReference type="NCBI Taxonomy" id="1917166"/>
    <lineage>
        <taxon>Bacteria</taxon>
        <taxon>Bacillati</taxon>
        <taxon>Cyanobacteriota</taxon>
        <taxon>Cyanophyceae</taxon>
        <taxon>Acaryochloridales</taxon>
        <taxon>Thermosynechococcaceae</taxon>
        <taxon>Parathermosynechococcus</taxon>
    </lineage>
</organism>
<keyword evidence="2 6" id="KW-0808">Transferase</keyword>
<feature type="binding site" evidence="6">
    <location>
        <begin position="215"/>
        <end position="219"/>
    </location>
    <ligand>
        <name>ATP</name>
        <dbReference type="ChEBI" id="CHEBI:30616"/>
    </ligand>
</feature>
<dbReference type="Gene3D" id="3.30.420.40">
    <property type="match status" value="2"/>
</dbReference>
<evidence type="ECO:0000256" key="5">
    <source>
        <dbReference type="ARBA" id="ARBA00022840"/>
    </source>
</evidence>
<evidence type="ECO:0000313" key="8">
    <source>
        <dbReference type="EMBL" id="ATS19547.1"/>
    </source>
</evidence>
<dbReference type="CDD" id="cd24010">
    <property type="entry name" value="ASKHA_NBD_AcK_PK"/>
    <property type="match status" value="1"/>
</dbReference>
<comment type="subcellular location">
    <subcellularLocation>
        <location evidence="6">Cytoplasm</location>
    </subcellularLocation>
</comment>
<dbReference type="UniPathway" id="UPA00340">
    <property type="reaction ID" value="UER00458"/>
</dbReference>
<feature type="binding site" evidence="6">
    <location>
        <begin position="337"/>
        <end position="341"/>
    </location>
    <ligand>
        <name>ATP</name>
        <dbReference type="ChEBI" id="CHEBI:30616"/>
    </ligand>
</feature>
<feature type="binding site" evidence="6">
    <location>
        <position position="12"/>
    </location>
    <ligand>
        <name>ATP</name>
        <dbReference type="ChEBI" id="CHEBI:30616"/>
    </ligand>
</feature>
<dbReference type="GO" id="GO:0005737">
    <property type="term" value="C:cytoplasm"/>
    <property type="evidence" value="ECO:0007669"/>
    <property type="project" value="UniProtKB-SubCell"/>
</dbReference>
<feature type="binding site" evidence="6">
    <location>
        <position position="99"/>
    </location>
    <ligand>
        <name>substrate</name>
    </ligand>
</feature>